<reference evidence="2" key="1">
    <citation type="submission" date="2011-02" db="EMBL/GenBank/DDBJ databases">
        <title>The genome of the leaf-cutting ant Acromyrmex echinatior suggests key adaptations to social evolution and fungus farming.</title>
        <authorList>
            <person name="Nygaard S."/>
            <person name="Zhang G."/>
        </authorList>
    </citation>
    <scope>NUCLEOTIDE SEQUENCE</scope>
</reference>
<protein>
    <submittedName>
        <fullName evidence="2">Uncharacterized protein</fullName>
    </submittedName>
</protein>
<dbReference type="Proteomes" id="UP000007755">
    <property type="component" value="Unassembled WGS sequence"/>
</dbReference>
<dbReference type="EMBL" id="GL887695">
    <property type="protein sequence ID" value="EGI70455.1"/>
    <property type="molecule type" value="Genomic_DNA"/>
</dbReference>
<evidence type="ECO:0000256" key="1">
    <source>
        <dbReference type="SAM" id="MobiDB-lite"/>
    </source>
</evidence>
<gene>
    <name evidence="2" type="ORF">G5I_00829</name>
</gene>
<name>F4W5X9_ACREC</name>
<accession>F4W5X9</accession>
<feature type="compositionally biased region" description="Basic residues" evidence="1">
    <location>
        <begin position="125"/>
        <end position="135"/>
    </location>
</feature>
<evidence type="ECO:0000313" key="3">
    <source>
        <dbReference type="Proteomes" id="UP000007755"/>
    </source>
</evidence>
<keyword evidence="3" id="KW-1185">Reference proteome</keyword>
<feature type="region of interest" description="Disordered" evidence="1">
    <location>
        <begin position="119"/>
        <end position="141"/>
    </location>
</feature>
<dbReference type="AlphaFoldDB" id="F4W5X9"/>
<evidence type="ECO:0000313" key="2">
    <source>
        <dbReference type="EMBL" id="EGI70455.1"/>
    </source>
</evidence>
<dbReference type="InParanoid" id="F4W5X9"/>
<organism evidence="3">
    <name type="scientific">Acromyrmex echinatior</name>
    <name type="common">Panamanian leafcutter ant</name>
    <name type="synonym">Acromyrmex octospinosus echinatior</name>
    <dbReference type="NCBI Taxonomy" id="103372"/>
    <lineage>
        <taxon>Eukaryota</taxon>
        <taxon>Metazoa</taxon>
        <taxon>Ecdysozoa</taxon>
        <taxon>Arthropoda</taxon>
        <taxon>Hexapoda</taxon>
        <taxon>Insecta</taxon>
        <taxon>Pterygota</taxon>
        <taxon>Neoptera</taxon>
        <taxon>Endopterygota</taxon>
        <taxon>Hymenoptera</taxon>
        <taxon>Apocrita</taxon>
        <taxon>Aculeata</taxon>
        <taxon>Formicoidea</taxon>
        <taxon>Formicidae</taxon>
        <taxon>Myrmicinae</taxon>
        <taxon>Acromyrmex</taxon>
    </lineage>
</organism>
<sequence length="154" mass="17848">MQKSVSANYARAREEEGRGRELRNYIRVSRNGIVTMNRKPREEDIPRIALSTPLSDTSTSKRGKQRVRREDFWCNAPVNSRESIVQQLAVETAMPTTGLCDADLLRFVLAFREERRYTENQRATALHKSRNKQTSRSKNVPADIYSLKRTRECC</sequence>
<proteinExistence type="predicted"/>